<evidence type="ECO:0000256" key="8">
    <source>
        <dbReference type="ARBA" id="ARBA00031011"/>
    </source>
</evidence>
<feature type="domain" description="Fe2OG dioxygenase" evidence="13">
    <location>
        <begin position="211"/>
        <end position="331"/>
    </location>
</feature>
<keyword evidence="14" id="KW-0223">Dioxygenase</keyword>
<dbReference type="EC" id="1.14.20.7" evidence="4"/>
<keyword evidence="7" id="KW-0266">Ethylene biosynthesis</keyword>
<evidence type="ECO:0000256" key="11">
    <source>
        <dbReference type="ARBA" id="ARBA00049359"/>
    </source>
</evidence>
<dbReference type="EC" id="1.13.12.19" evidence="5"/>
<evidence type="ECO:0000313" key="14">
    <source>
        <dbReference type="EMBL" id="KPW69187.1"/>
    </source>
</evidence>
<evidence type="ECO:0000256" key="6">
    <source>
        <dbReference type="ARBA" id="ARBA00019045"/>
    </source>
</evidence>
<proteinExistence type="inferred from homology"/>
<dbReference type="GO" id="GO:0051213">
    <property type="term" value="F:dioxygenase activity"/>
    <property type="evidence" value="ECO:0007669"/>
    <property type="project" value="UniProtKB-KW"/>
</dbReference>
<accession>A0A0P9KZN0</accession>
<dbReference type="InterPro" id="IPR005123">
    <property type="entry name" value="Oxoglu/Fe-dep_dioxygenase_dom"/>
</dbReference>
<dbReference type="GO" id="GO:0009693">
    <property type="term" value="P:ethylene biosynthetic process"/>
    <property type="evidence" value="ECO:0007669"/>
    <property type="project" value="UniProtKB-UniPathway"/>
</dbReference>
<comment type="pathway">
    <text evidence="2">Alkene biosynthesis; ethylene biosynthesis via 2-oxoglutarate.</text>
</comment>
<dbReference type="UniPathway" id="UPA00385"/>
<dbReference type="GO" id="GO:0046872">
    <property type="term" value="F:metal ion binding"/>
    <property type="evidence" value="ECO:0007669"/>
    <property type="project" value="UniProtKB-KW"/>
</dbReference>
<protein>
    <recommendedName>
        <fullName evidence="6">2-oxoglutarate-dependent ethylene/succinate-forming enzyme</fullName>
        <ecNumber evidence="5">1.13.12.19</ecNumber>
        <ecNumber evidence="4">1.14.20.7</ecNumber>
    </recommendedName>
    <alternativeName>
        <fullName evidence="8">2-oxoglutarate dioxygenase (ethylene-forming)</fullName>
    </alternativeName>
    <alternativeName>
        <fullName evidence="9">2-oxoglutarate/L-arginine monooxygenase/decarboxylase (succinate-forming)</fullName>
    </alternativeName>
</protein>
<name>A0A0P9KZN0_PSECA</name>
<dbReference type="InterPro" id="IPR044861">
    <property type="entry name" value="IPNS-like_FE2OG_OXY"/>
</dbReference>
<evidence type="ECO:0000313" key="15">
    <source>
        <dbReference type="Proteomes" id="UP000050564"/>
    </source>
</evidence>
<evidence type="ECO:0000256" key="9">
    <source>
        <dbReference type="ARBA" id="ARBA00031282"/>
    </source>
</evidence>
<comment type="catalytic activity">
    <reaction evidence="11">
        <text>L-arginine + 2-oxoglutarate + O2 = guanidine + L-glutamate 5-semialdehyde + succinate + CO2</text>
        <dbReference type="Rhea" id="RHEA:31535"/>
        <dbReference type="ChEBI" id="CHEBI:15379"/>
        <dbReference type="ChEBI" id="CHEBI:16526"/>
        <dbReference type="ChEBI" id="CHEBI:16810"/>
        <dbReference type="ChEBI" id="CHEBI:30031"/>
        <dbReference type="ChEBI" id="CHEBI:30087"/>
        <dbReference type="ChEBI" id="CHEBI:32682"/>
        <dbReference type="ChEBI" id="CHEBI:58066"/>
        <dbReference type="EC" id="1.14.20.7"/>
    </reaction>
</comment>
<evidence type="ECO:0000256" key="5">
    <source>
        <dbReference type="ARBA" id="ARBA00012531"/>
    </source>
</evidence>
<comment type="caution">
    <text evidence="14">The sequence shown here is derived from an EMBL/GenBank/DDBJ whole genome shotgun (WGS) entry which is preliminary data.</text>
</comment>
<evidence type="ECO:0000256" key="4">
    <source>
        <dbReference type="ARBA" id="ARBA00012293"/>
    </source>
</evidence>
<evidence type="ECO:0000259" key="13">
    <source>
        <dbReference type="PROSITE" id="PS51471"/>
    </source>
</evidence>
<dbReference type="InterPro" id="IPR027443">
    <property type="entry name" value="IPNS-like_sf"/>
</dbReference>
<dbReference type="InterPro" id="IPR050231">
    <property type="entry name" value="Iron_ascorbate_oxido_reductase"/>
</dbReference>
<evidence type="ECO:0000256" key="2">
    <source>
        <dbReference type="ARBA" id="ARBA00004767"/>
    </source>
</evidence>
<dbReference type="PROSITE" id="PS51471">
    <property type="entry name" value="FE2OG_OXY"/>
    <property type="match status" value="1"/>
</dbReference>
<keyword evidence="12" id="KW-0408">Iron</keyword>
<evidence type="ECO:0000256" key="3">
    <source>
        <dbReference type="ARBA" id="ARBA00011245"/>
    </source>
</evidence>
<organism evidence="14 15">
    <name type="scientific">Pseudomonas cannabina</name>
    <dbReference type="NCBI Taxonomy" id="86840"/>
    <lineage>
        <taxon>Bacteria</taxon>
        <taxon>Pseudomonadati</taxon>
        <taxon>Pseudomonadota</taxon>
        <taxon>Gammaproteobacteria</taxon>
        <taxon>Pseudomonadales</taxon>
        <taxon>Pseudomonadaceae</taxon>
        <taxon>Pseudomonas</taxon>
    </lineage>
</organism>
<dbReference type="EMBL" id="LJPX01000452">
    <property type="protein sequence ID" value="KPW69187.1"/>
    <property type="molecule type" value="Genomic_DNA"/>
</dbReference>
<dbReference type="AlphaFoldDB" id="A0A0P9KZN0"/>
<evidence type="ECO:0000256" key="10">
    <source>
        <dbReference type="ARBA" id="ARBA00047725"/>
    </source>
</evidence>
<sequence>MKNAAGTLMIHAPSRWGVFPSLGLCSPDVVWNEHPSLYMDKEETSMTNLQTFELPTEVTGCAADISLGRALIQAWQKDGIFQIKTDSEQDRKTQEAMAASKQFCKEPLTFKSSCVSDLTYSGYVASGEEVTAGKPDFPEIFTVCKDLSVGDQRVKAGWPCHGPVPWPNNTYQKSMKTFMEELGLAGERLLKLTALGFELPINTFTDLTRDGWHHMRVLRFPPQTSTLSRGIGAHTDYGLLVIAAQDDVGGLYIRPPVEGEKRNRNWLPGESSAGMFEHDEPWTFVTPTPGVWTVFPGDILQFMTGGQLLSTPHKVKLNTRERFACAYFHEPNFEASAYPLFEPSANERIHYGEHFTNMFMRCYPDRITTQSINKENRLAHLEDLKKYSDTRATGS</sequence>
<dbReference type="SUPFAM" id="SSF51197">
    <property type="entry name" value="Clavaminate synthase-like"/>
    <property type="match status" value="1"/>
</dbReference>
<evidence type="ECO:0000256" key="7">
    <source>
        <dbReference type="ARBA" id="ARBA00022666"/>
    </source>
</evidence>
<dbReference type="PATRIC" id="fig|86840.3.peg.230"/>
<comment type="cofactor">
    <cofactor evidence="1">
        <name>Fe(2+)</name>
        <dbReference type="ChEBI" id="CHEBI:29033"/>
    </cofactor>
</comment>
<comment type="catalytic activity">
    <reaction evidence="10">
        <text>2-oxoglutarate + O2 + 2 H(+) = ethene + 3 CO2 + H2O</text>
        <dbReference type="Rhea" id="RHEA:31523"/>
        <dbReference type="ChEBI" id="CHEBI:15377"/>
        <dbReference type="ChEBI" id="CHEBI:15378"/>
        <dbReference type="ChEBI" id="CHEBI:15379"/>
        <dbReference type="ChEBI" id="CHEBI:16526"/>
        <dbReference type="ChEBI" id="CHEBI:16810"/>
        <dbReference type="ChEBI" id="CHEBI:18153"/>
        <dbReference type="EC" id="1.13.12.19"/>
    </reaction>
</comment>
<dbReference type="InterPro" id="IPR026992">
    <property type="entry name" value="DIOX_N"/>
</dbReference>
<comment type="subunit">
    <text evidence="3">Monomer.</text>
</comment>
<dbReference type="Proteomes" id="UP000050564">
    <property type="component" value="Unassembled WGS sequence"/>
</dbReference>
<dbReference type="Pfam" id="PF14226">
    <property type="entry name" value="DIOX_N"/>
    <property type="match status" value="1"/>
</dbReference>
<dbReference type="Gene3D" id="2.60.120.330">
    <property type="entry name" value="B-lactam Antibiotic, Isopenicillin N Synthase, Chain"/>
    <property type="match status" value="1"/>
</dbReference>
<evidence type="ECO:0000256" key="1">
    <source>
        <dbReference type="ARBA" id="ARBA00001954"/>
    </source>
</evidence>
<dbReference type="PANTHER" id="PTHR47990">
    <property type="entry name" value="2-OXOGLUTARATE (2OG) AND FE(II)-DEPENDENT OXYGENASE SUPERFAMILY PROTEIN-RELATED"/>
    <property type="match status" value="1"/>
</dbReference>
<dbReference type="Pfam" id="PF03171">
    <property type="entry name" value="2OG-FeII_Oxy"/>
    <property type="match status" value="1"/>
</dbReference>
<evidence type="ECO:0000256" key="12">
    <source>
        <dbReference type="RuleBase" id="RU003682"/>
    </source>
</evidence>
<keyword evidence="12" id="KW-0479">Metal-binding</keyword>
<dbReference type="GO" id="GO:0102276">
    <property type="term" value="F:2-oxoglutarate oxygenase/decarboxylase (ethylene-forming) activity"/>
    <property type="evidence" value="ECO:0007669"/>
    <property type="project" value="UniProtKB-EC"/>
</dbReference>
<keyword evidence="12" id="KW-0560">Oxidoreductase</keyword>
<gene>
    <name evidence="14" type="ORF">ALO81_00130</name>
</gene>
<reference evidence="14 15" key="1">
    <citation type="submission" date="2015-09" db="EMBL/GenBank/DDBJ databases">
        <title>Genome announcement of multiple Pseudomonas syringae strains.</title>
        <authorList>
            <person name="Thakur S."/>
            <person name="Wang P.W."/>
            <person name="Gong Y."/>
            <person name="Weir B.S."/>
            <person name="Guttman D.S."/>
        </authorList>
    </citation>
    <scope>NUCLEOTIDE SEQUENCE [LARGE SCALE GENOMIC DNA]</scope>
    <source>
        <strain evidence="14 15">ICMP2823</strain>
    </source>
</reference>
<comment type="similarity">
    <text evidence="12">Belongs to the iron/ascorbate-dependent oxidoreductase family.</text>
</comment>